<evidence type="ECO:0000313" key="4">
    <source>
        <dbReference type="Proteomes" id="UP000295804"/>
    </source>
</evidence>
<feature type="transmembrane region" description="Helical" evidence="1">
    <location>
        <begin position="38"/>
        <end position="62"/>
    </location>
</feature>
<feature type="domain" description="DUF6708" evidence="2">
    <location>
        <begin position="57"/>
        <end position="215"/>
    </location>
</feature>
<dbReference type="Pfam" id="PF20455">
    <property type="entry name" value="DUF6708"/>
    <property type="match status" value="1"/>
</dbReference>
<dbReference type="Proteomes" id="UP000295804">
    <property type="component" value="Unassembled WGS sequence"/>
</dbReference>
<name>A0A4R7VTS1_9PSED</name>
<keyword evidence="1" id="KW-1133">Transmembrane helix</keyword>
<gene>
    <name evidence="3" type="ORF">EDF87_101383</name>
</gene>
<dbReference type="InterPro" id="IPR046554">
    <property type="entry name" value="DUF6708"/>
</dbReference>
<feature type="transmembrane region" description="Helical" evidence="1">
    <location>
        <begin position="7"/>
        <end position="26"/>
    </location>
</feature>
<protein>
    <recommendedName>
        <fullName evidence="2">DUF6708 domain-containing protein</fullName>
    </recommendedName>
</protein>
<evidence type="ECO:0000313" key="3">
    <source>
        <dbReference type="EMBL" id="TDV53303.1"/>
    </source>
</evidence>
<evidence type="ECO:0000256" key="1">
    <source>
        <dbReference type="SAM" id="Phobius"/>
    </source>
</evidence>
<organism evidence="3 4">
    <name type="scientific">Pseudomonas helmanticensis</name>
    <dbReference type="NCBI Taxonomy" id="1471381"/>
    <lineage>
        <taxon>Bacteria</taxon>
        <taxon>Pseudomonadati</taxon>
        <taxon>Pseudomonadota</taxon>
        <taxon>Gammaproteobacteria</taxon>
        <taxon>Pseudomonadales</taxon>
        <taxon>Pseudomonadaceae</taxon>
        <taxon>Pseudomonas</taxon>
    </lineage>
</organism>
<proteinExistence type="predicted"/>
<dbReference type="AlphaFoldDB" id="A0A4R7VTS1"/>
<keyword evidence="1" id="KW-0812">Transmembrane</keyword>
<accession>A0A4R7VTS1</accession>
<sequence>MARIGIGSIMLIITSLFFFSAFASWIRRYSEPFLSAWASFFFNPVIWFIILSIAALYLYYFIKLANELSSNPPLRFNRERREVVYVAKKGDKPRYTSWESVLACVSSGKLITQYSVTPEHKLMIGLRETTSGEVLWSVIPCGSLSLALSEWEAIRAYMENGIDSLPTNYSDELEEGTVEFFKLCRQSYREEHSLVRYIWGFILIQLFSGWTLPCHISEWINSRPKALFPKEVLEWSTPLRLADHAKPSKELVAETEEIRKHFARGKTLLDHFGLKPSSMDTNSETRK</sequence>
<reference evidence="3 4" key="1">
    <citation type="submission" date="2019-03" db="EMBL/GenBank/DDBJ databases">
        <title>Genomic analyses of the natural microbiome of Caenorhabditis elegans.</title>
        <authorList>
            <person name="Samuel B."/>
        </authorList>
    </citation>
    <scope>NUCLEOTIDE SEQUENCE [LARGE SCALE GENOMIC DNA]</scope>
    <source>
        <strain evidence="3 4">BIGb0525</strain>
    </source>
</reference>
<keyword evidence="1" id="KW-0472">Membrane</keyword>
<comment type="caution">
    <text evidence="3">The sequence shown here is derived from an EMBL/GenBank/DDBJ whole genome shotgun (WGS) entry which is preliminary data.</text>
</comment>
<dbReference type="EMBL" id="SOCQ01000001">
    <property type="protein sequence ID" value="TDV53303.1"/>
    <property type="molecule type" value="Genomic_DNA"/>
</dbReference>
<evidence type="ECO:0000259" key="2">
    <source>
        <dbReference type="Pfam" id="PF20455"/>
    </source>
</evidence>